<gene>
    <name evidence="1" type="ORF">T05_13203</name>
</gene>
<proteinExistence type="predicted"/>
<dbReference type="EMBL" id="JYDJ01001174">
    <property type="protein sequence ID" value="KRX32500.1"/>
    <property type="molecule type" value="Genomic_DNA"/>
</dbReference>
<evidence type="ECO:0000313" key="1">
    <source>
        <dbReference type="EMBL" id="KRX32500.1"/>
    </source>
</evidence>
<keyword evidence="2" id="KW-1185">Reference proteome</keyword>
<name>A0A0V0T0E6_9BILA</name>
<reference evidence="1 2" key="1">
    <citation type="submission" date="2015-01" db="EMBL/GenBank/DDBJ databases">
        <title>Evolution of Trichinella species and genotypes.</title>
        <authorList>
            <person name="Korhonen P.K."/>
            <person name="Edoardo P."/>
            <person name="Giuseppe L.R."/>
            <person name="Gasser R.B."/>
        </authorList>
    </citation>
    <scope>NUCLEOTIDE SEQUENCE [LARGE SCALE GENOMIC DNA]</scope>
    <source>
        <strain evidence="1">ISS417</strain>
    </source>
</reference>
<sequence>MAPLICRRRTCIKCILQIRMNPGNPKILDRAVAQSHRK</sequence>
<protein>
    <submittedName>
        <fullName evidence="1">Uncharacterized protein</fullName>
    </submittedName>
</protein>
<dbReference type="AlphaFoldDB" id="A0A0V0T0E6"/>
<accession>A0A0V0T0E6</accession>
<dbReference type="Proteomes" id="UP000055048">
    <property type="component" value="Unassembled WGS sequence"/>
</dbReference>
<organism evidence="1 2">
    <name type="scientific">Trichinella murrelli</name>
    <dbReference type="NCBI Taxonomy" id="144512"/>
    <lineage>
        <taxon>Eukaryota</taxon>
        <taxon>Metazoa</taxon>
        <taxon>Ecdysozoa</taxon>
        <taxon>Nematoda</taxon>
        <taxon>Enoplea</taxon>
        <taxon>Dorylaimia</taxon>
        <taxon>Trichinellida</taxon>
        <taxon>Trichinellidae</taxon>
        <taxon>Trichinella</taxon>
    </lineage>
</organism>
<evidence type="ECO:0000313" key="2">
    <source>
        <dbReference type="Proteomes" id="UP000055048"/>
    </source>
</evidence>
<comment type="caution">
    <text evidence="1">The sequence shown here is derived from an EMBL/GenBank/DDBJ whole genome shotgun (WGS) entry which is preliminary data.</text>
</comment>